<keyword evidence="2" id="KW-1185">Reference proteome</keyword>
<evidence type="ECO:0000313" key="1">
    <source>
        <dbReference type="EMBL" id="MCE5172207.1"/>
    </source>
</evidence>
<reference evidence="1 2" key="1">
    <citation type="submission" date="2021-11" db="EMBL/GenBank/DDBJ databases">
        <title>Draft genome sequence of Paenibacillus profundus YoMME, a new Gram-positive bacteria with exoelectrogenic properties.</title>
        <authorList>
            <person name="Hubenova Y."/>
            <person name="Hubenova E."/>
            <person name="Manasiev Y."/>
            <person name="Peykov S."/>
            <person name="Mitov M."/>
        </authorList>
    </citation>
    <scope>NUCLEOTIDE SEQUENCE [LARGE SCALE GENOMIC DNA]</scope>
    <source>
        <strain evidence="1 2">YoMME</strain>
    </source>
</reference>
<dbReference type="Gene3D" id="2.40.128.20">
    <property type="match status" value="1"/>
</dbReference>
<evidence type="ECO:0000313" key="2">
    <source>
        <dbReference type="Proteomes" id="UP001199916"/>
    </source>
</evidence>
<sequence length="174" mass="20505">MTERQAEAANKLMVRIVIDSRQDDERVTQEVTGELYRKGTHFYVRYIEPINHPDGQNDGDSDMSASSPTQVMIKISKRQIKLTRRGQVESEQTFSYREKQGGYYRSQALRFPMTTYTSLMEWNNPWPFEGPLQFDQLMLTWAYQLYIEEQCTGQFEIKLKMTPADTHNRMAQEE</sequence>
<accession>A0ABS8YPH7</accession>
<dbReference type="SUPFAM" id="SSF50814">
    <property type="entry name" value="Lipocalins"/>
    <property type="match status" value="1"/>
</dbReference>
<name>A0ABS8YPH7_9BACL</name>
<dbReference type="EMBL" id="JAJNBZ010000025">
    <property type="protein sequence ID" value="MCE5172207.1"/>
    <property type="molecule type" value="Genomic_DNA"/>
</dbReference>
<protein>
    <submittedName>
        <fullName evidence="1">DUF1934 domain-containing protein</fullName>
    </submittedName>
</protein>
<dbReference type="InterPro" id="IPR012674">
    <property type="entry name" value="Calycin"/>
</dbReference>
<proteinExistence type="predicted"/>
<organism evidence="1 2">
    <name type="scientific">Paenibacillus profundus</name>
    <dbReference type="NCBI Taxonomy" id="1173085"/>
    <lineage>
        <taxon>Bacteria</taxon>
        <taxon>Bacillati</taxon>
        <taxon>Bacillota</taxon>
        <taxon>Bacilli</taxon>
        <taxon>Bacillales</taxon>
        <taxon>Paenibacillaceae</taxon>
        <taxon>Paenibacillus</taxon>
    </lineage>
</organism>
<dbReference type="Pfam" id="PF09148">
    <property type="entry name" value="DUF1934"/>
    <property type="match status" value="1"/>
</dbReference>
<dbReference type="Proteomes" id="UP001199916">
    <property type="component" value="Unassembled WGS sequence"/>
</dbReference>
<comment type="caution">
    <text evidence="1">The sequence shown here is derived from an EMBL/GenBank/DDBJ whole genome shotgun (WGS) entry which is preliminary data.</text>
</comment>
<gene>
    <name evidence="1" type="ORF">LQV63_23285</name>
</gene>
<dbReference type="InterPro" id="IPR015231">
    <property type="entry name" value="DUF1934"/>
</dbReference>